<dbReference type="RefSeq" id="WP_381013534.1">
    <property type="nucleotide sequence ID" value="NZ_JBHTJF010000035.1"/>
</dbReference>
<evidence type="ECO:0000313" key="1">
    <source>
        <dbReference type="EMBL" id="MFD0944326.1"/>
    </source>
</evidence>
<name>A0ABW3GYN2_9BACL</name>
<dbReference type="Proteomes" id="UP001596976">
    <property type="component" value="Unassembled WGS sequence"/>
</dbReference>
<proteinExistence type="predicted"/>
<evidence type="ECO:0000313" key="2">
    <source>
        <dbReference type="Proteomes" id="UP001596976"/>
    </source>
</evidence>
<accession>A0ABW3GYN2</accession>
<sequence length="67" mass="8110">MITMRQVIDLNTELNQYEVYIQNLRYELDYELLSLHEALQNKEEKAVQSSKKRLFEITDELQQYGEL</sequence>
<dbReference type="EMBL" id="JBHTJF010000035">
    <property type="protein sequence ID" value="MFD0944326.1"/>
    <property type="molecule type" value="Genomic_DNA"/>
</dbReference>
<comment type="caution">
    <text evidence="1">The sequence shown here is derived from an EMBL/GenBank/DDBJ whole genome shotgun (WGS) entry which is preliminary data.</text>
</comment>
<gene>
    <name evidence="1" type="ORF">ACFQ0V_11285</name>
</gene>
<protein>
    <submittedName>
        <fullName evidence="1">Uncharacterized protein</fullName>
    </submittedName>
</protein>
<keyword evidence="2" id="KW-1185">Reference proteome</keyword>
<reference evidence="2" key="1">
    <citation type="journal article" date="2019" name="Int. J. Syst. Evol. Microbiol.">
        <title>The Global Catalogue of Microorganisms (GCM) 10K type strain sequencing project: providing services to taxonomists for standard genome sequencing and annotation.</title>
        <authorList>
            <consortium name="The Broad Institute Genomics Platform"/>
            <consortium name="The Broad Institute Genome Sequencing Center for Infectious Disease"/>
            <person name="Wu L."/>
            <person name="Ma J."/>
        </authorList>
    </citation>
    <scope>NUCLEOTIDE SEQUENCE [LARGE SCALE GENOMIC DNA]</scope>
    <source>
        <strain evidence="2">CCUG 63563</strain>
    </source>
</reference>
<organism evidence="1 2">
    <name type="scientific">Savagea faecisuis</name>
    <dbReference type="NCBI Taxonomy" id="1274803"/>
    <lineage>
        <taxon>Bacteria</taxon>
        <taxon>Bacillati</taxon>
        <taxon>Bacillota</taxon>
        <taxon>Bacilli</taxon>
        <taxon>Bacillales</taxon>
        <taxon>Caryophanaceae</taxon>
        <taxon>Savagea</taxon>
    </lineage>
</organism>